<dbReference type="InterPro" id="IPR051416">
    <property type="entry name" value="phD-YefM_TA_antitoxins"/>
</dbReference>
<sequence>MQVSVTEARKRWSEILDRVEAGEAIHIVRRGKVVARFEPVQTANPPQTLASGKRHPVR</sequence>
<accession>A0ABW0IWP6</accession>
<dbReference type="EMBL" id="JBHSLW010000052">
    <property type="protein sequence ID" value="MFC5422773.1"/>
    <property type="molecule type" value="Genomic_DNA"/>
</dbReference>
<comment type="function">
    <text evidence="2">Antitoxin component of a type II toxin-antitoxin (TA) system.</text>
</comment>
<organism evidence="3 4">
    <name type="scientific">Bosea eneae</name>
    <dbReference type="NCBI Taxonomy" id="151454"/>
    <lineage>
        <taxon>Bacteria</taxon>
        <taxon>Pseudomonadati</taxon>
        <taxon>Pseudomonadota</taxon>
        <taxon>Alphaproteobacteria</taxon>
        <taxon>Hyphomicrobiales</taxon>
        <taxon>Boseaceae</taxon>
        <taxon>Bosea</taxon>
    </lineage>
</organism>
<evidence type="ECO:0000256" key="2">
    <source>
        <dbReference type="RuleBase" id="RU362080"/>
    </source>
</evidence>
<dbReference type="Pfam" id="PF02604">
    <property type="entry name" value="PhdYeFM_antitox"/>
    <property type="match status" value="1"/>
</dbReference>
<protein>
    <recommendedName>
        <fullName evidence="2">Antitoxin</fullName>
    </recommendedName>
</protein>
<dbReference type="NCBIfam" id="TIGR01552">
    <property type="entry name" value="phd_fam"/>
    <property type="match status" value="1"/>
</dbReference>
<comment type="similarity">
    <text evidence="1 2">Belongs to the phD/YefM antitoxin family.</text>
</comment>
<evidence type="ECO:0000256" key="1">
    <source>
        <dbReference type="ARBA" id="ARBA00009981"/>
    </source>
</evidence>
<dbReference type="SUPFAM" id="SSF143120">
    <property type="entry name" value="YefM-like"/>
    <property type="match status" value="1"/>
</dbReference>
<proteinExistence type="inferred from homology"/>
<dbReference type="InterPro" id="IPR036165">
    <property type="entry name" value="YefM-like_sf"/>
</dbReference>
<dbReference type="PANTHER" id="PTHR35377">
    <property type="entry name" value="ANTITOXIN VAPB49-RELATED-RELATED"/>
    <property type="match status" value="1"/>
</dbReference>
<gene>
    <name evidence="3" type="ORF">ACFPOB_24755</name>
</gene>
<dbReference type="RefSeq" id="WP_377801002.1">
    <property type="nucleotide sequence ID" value="NZ_JBHSLW010000052.1"/>
</dbReference>
<dbReference type="InterPro" id="IPR006442">
    <property type="entry name" value="Antitoxin_Phd/YefM"/>
</dbReference>
<evidence type="ECO:0000313" key="4">
    <source>
        <dbReference type="Proteomes" id="UP001596053"/>
    </source>
</evidence>
<dbReference type="Gene3D" id="3.40.1620.10">
    <property type="entry name" value="YefM-like domain"/>
    <property type="match status" value="1"/>
</dbReference>
<dbReference type="Proteomes" id="UP001596053">
    <property type="component" value="Unassembled WGS sequence"/>
</dbReference>
<reference evidence="4" key="1">
    <citation type="journal article" date="2019" name="Int. J. Syst. Evol. Microbiol.">
        <title>The Global Catalogue of Microorganisms (GCM) 10K type strain sequencing project: providing services to taxonomists for standard genome sequencing and annotation.</title>
        <authorList>
            <consortium name="The Broad Institute Genomics Platform"/>
            <consortium name="The Broad Institute Genome Sequencing Center for Infectious Disease"/>
            <person name="Wu L."/>
            <person name="Ma J."/>
        </authorList>
    </citation>
    <scope>NUCLEOTIDE SEQUENCE [LARGE SCALE GENOMIC DNA]</scope>
    <source>
        <strain evidence="4">NCAIM B.01391</strain>
    </source>
</reference>
<keyword evidence="4" id="KW-1185">Reference proteome</keyword>
<name>A0ABW0IWP6_9HYPH</name>
<evidence type="ECO:0000313" key="3">
    <source>
        <dbReference type="EMBL" id="MFC5422773.1"/>
    </source>
</evidence>
<comment type="caution">
    <text evidence="3">The sequence shown here is derived from an EMBL/GenBank/DDBJ whole genome shotgun (WGS) entry which is preliminary data.</text>
</comment>